<reference evidence="2" key="1">
    <citation type="submission" date="2020-02" db="EMBL/GenBank/DDBJ databases">
        <authorList>
            <person name="Meier V. D."/>
        </authorList>
    </citation>
    <scope>NUCLEOTIDE SEQUENCE</scope>
    <source>
        <strain evidence="2">AVDCRST_MAG91</strain>
    </source>
</reference>
<dbReference type="EMBL" id="CADCVX010000094">
    <property type="protein sequence ID" value="CAA9488654.1"/>
    <property type="molecule type" value="Genomic_DNA"/>
</dbReference>
<dbReference type="AlphaFoldDB" id="A0A6J4SD61"/>
<keyword evidence="2" id="KW-0808">Transferase</keyword>
<dbReference type="GO" id="GO:0003985">
    <property type="term" value="F:acetyl-CoA C-acetyltransferase activity"/>
    <property type="evidence" value="ECO:0007669"/>
    <property type="project" value="UniProtKB-EC"/>
</dbReference>
<organism evidence="2">
    <name type="scientific">uncultured Sphingomonadaceae bacterium</name>
    <dbReference type="NCBI Taxonomy" id="169976"/>
    <lineage>
        <taxon>Bacteria</taxon>
        <taxon>Pseudomonadati</taxon>
        <taxon>Pseudomonadota</taxon>
        <taxon>Alphaproteobacteria</taxon>
        <taxon>Sphingomonadales</taxon>
        <taxon>Sphingomonadaceae</taxon>
        <taxon>environmental samples</taxon>
    </lineage>
</organism>
<accession>A0A6J4SD61</accession>
<feature type="non-terminal residue" evidence="2">
    <location>
        <position position="73"/>
    </location>
</feature>
<sequence>DRSLHLRRRPHPHRPLRRRVVLRPRGRPRCDPDQGADRPQRRRRLGRARRRDPGMRQPSGRGQPQSRAHGRAA</sequence>
<evidence type="ECO:0000313" key="2">
    <source>
        <dbReference type="EMBL" id="CAA9488654.1"/>
    </source>
</evidence>
<feature type="non-terminal residue" evidence="2">
    <location>
        <position position="1"/>
    </location>
</feature>
<keyword evidence="2" id="KW-0012">Acyltransferase</keyword>
<gene>
    <name evidence="2" type="ORF">AVDCRST_MAG91-420</name>
</gene>
<dbReference type="EC" id="2.3.1.174" evidence="2"/>
<protein>
    <submittedName>
        <fullName evidence="2">Acetyl-CoA acetyltransferase @ 3-oxoadipyl-CoA thiolase</fullName>
        <ecNumber evidence="2">2.3.1.174</ecNumber>
        <ecNumber evidence="2">2.3.1.9</ecNumber>
    </submittedName>
</protein>
<dbReference type="GO" id="GO:0033812">
    <property type="term" value="F:3-oxoadipyl-CoA thiolase activity"/>
    <property type="evidence" value="ECO:0007669"/>
    <property type="project" value="UniProtKB-EC"/>
</dbReference>
<feature type="compositionally biased region" description="Basic residues" evidence="1">
    <location>
        <begin position="1"/>
        <end position="27"/>
    </location>
</feature>
<name>A0A6J4SD61_9SPHN</name>
<feature type="compositionally biased region" description="Basic residues" evidence="1">
    <location>
        <begin position="40"/>
        <end position="50"/>
    </location>
</feature>
<evidence type="ECO:0000256" key="1">
    <source>
        <dbReference type="SAM" id="MobiDB-lite"/>
    </source>
</evidence>
<feature type="compositionally biased region" description="Basic and acidic residues" evidence="1">
    <location>
        <begin position="28"/>
        <end position="39"/>
    </location>
</feature>
<feature type="region of interest" description="Disordered" evidence="1">
    <location>
        <begin position="1"/>
        <end position="73"/>
    </location>
</feature>
<dbReference type="EC" id="2.3.1.9" evidence="2"/>
<proteinExistence type="predicted"/>